<evidence type="ECO:0000313" key="12">
    <source>
        <dbReference type="Proteomes" id="UP001530377"/>
    </source>
</evidence>
<dbReference type="PANTHER" id="PTHR12786:SF1">
    <property type="entry name" value="SPLICING REGULATOR SDE2"/>
    <property type="match status" value="1"/>
</dbReference>
<feature type="region of interest" description="Disordered" evidence="9">
    <location>
        <begin position="323"/>
        <end position="378"/>
    </location>
</feature>
<dbReference type="InterPro" id="IPR003877">
    <property type="entry name" value="SPRY_dom"/>
</dbReference>
<dbReference type="Pfam" id="PF22782">
    <property type="entry name" value="SDE2"/>
    <property type="match status" value="1"/>
</dbReference>
<evidence type="ECO:0000259" key="10">
    <source>
        <dbReference type="SMART" id="SM00449"/>
    </source>
</evidence>
<evidence type="ECO:0000256" key="7">
    <source>
        <dbReference type="ARBA" id="ARBA00023242"/>
    </source>
</evidence>
<feature type="compositionally biased region" description="Basic and acidic residues" evidence="9">
    <location>
        <begin position="325"/>
        <end position="348"/>
    </location>
</feature>
<dbReference type="EMBL" id="JALLPB020000119">
    <property type="protein sequence ID" value="KAL3817104.1"/>
    <property type="molecule type" value="Genomic_DNA"/>
</dbReference>
<dbReference type="PANTHER" id="PTHR12786">
    <property type="entry name" value="SPLICING FACTOR SF3A-RELATED"/>
    <property type="match status" value="1"/>
</dbReference>
<comment type="similarity">
    <text evidence="3">Belongs to the SDE2 family.</text>
</comment>
<proteinExistence type="inferred from homology"/>
<dbReference type="Pfam" id="PF13297">
    <property type="entry name" value="SDE2_2C"/>
    <property type="match status" value="1"/>
</dbReference>
<accession>A0ABD3RXZ1</accession>
<dbReference type="InterPro" id="IPR043136">
    <property type="entry name" value="B30.2/SPRY_sf"/>
</dbReference>
<dbReference type="AlphaFoldDB" id="A0ABD3RXZ1"/>
<gene>
    <name evidence="11" type="ORF">ACHAXA_009935</name>
</gene>
<dbReference type="GO" id="GO:0006397">
    <property type="term" value="P:mRNA processing"/>
    <property type="evidence" value="ECO:0007669"/>
    <property type="project" value="UniProtKB-KW"/>
</dbReference>
<name>A0ABD3RXZ1_9STRA</name>
<dbReference type="InterPro" id="IPR053822">
    <property type="entry name" value="SDE2-like_dom"/>
</dbReference>
<evidence type="ECO:0000256" key="8">
    <source>
        <dbReference type="ARBA" id="ARBA00023306"/>
    </source>
</evidence>
<evidence type="ECO:0000256" key="6">
    <source>
        <dbReference type="ARBA" id="ARBA00023187"/>
    </source>
</evidence>
<dbReference type="GO" id="GO:0005737">
    <property type="term" value="C:cytoplasm"/>
    <property type="evidence" value="ECO:0007669"/>
    <property type="project" value="UniProtKB-SubCell"/>
</dbReference>
<protein>
    <recommendedName>
        <fullName evidence="10">SPRY domain-containing protein</fullName>
    </recommendedName>
</protein>
<evidence type="ECO:0000256" key="9">
    <source>
        <dbReference type="SAM" id="MobiDB-lite"/>
    </source>
</evidence>
<comment type="subcellular location">
    <subcellularLocation>
        <location evidence="2">Cytoplasm</location>
    </subcellularLocation>
    <subcellularLocation>
        <location evidence="1">Nucleus</location>
    </subcellularLocation>
</comment>
<dbReference type="Pfam" id="PF00622">
    <property type="entry name" value="SPRY"/>
    <property type="match status" value="1"/>
</dbReference>
<feature type="compositionally biased region" description="Basic and acidic residues" evidence="9">
    <location>
        <begin position="357"/>
        <end position="368"/>
    </location>
</feature>
<feature type="domain" description="SPRY" evidence="10">
    <location>
        <begin position="453"/>
        <end position="615"/>
    </location>
</feature>
<comment type="caution">
    <text evidence="11">The sequence shown here is derived from an EMBL/GenBank/DDBJ whole genome shotgun (WGS) entry which is preliminary data.</text>
</comment>
<dbReference type="GO" id="GO:0005634">
    <property type="term" value="C:nucleus"/>
    <property type="evidence" value="ECO:0007669"/>
    <property type="project" value="UniProtKB-SubCell"/>
</dbReference>
<keyword evidence="12" id="KW-1185">Reference proteome</keyword>
<evidence type="ECO:0000256" key="4">
    <source>
        <dbReference type="ARBA" id="ARBA00022490"/>
    </source>
</evidence>
<dbReference type="SMART" id="SM00449">
    <property type="entry name" value="SPRY"/>
    <property type="match status" value="1"/>
</dbReference>
<keyword evidence="4" id="KW-0963">Cytoplasm</keyword>
<sequence length="769" mass="82513">MMMAMATIHHSASASSASFATNVDDREMHEFVVIYEGPPFPYHDDDQNENHHDCQNIENKNRQVHCLSLPSAGTSTNRYKSCVSEDDLLASLSTRIGWPSSVLCISRLRDASSSSSSSSWSSSSSPLLVSDVDRRRHPVLLRASIVPHLSSIRGGKGGFGTLLRGQSKQAGARTTVDFGACRDLSGRRLRHVNDEIKLRLWRDARAALERGDERASAEAELAALKTPSGIRNWHLAVPGWSEHGGVTSTNKGRRKVERQLENEARGYRAREEAARDLLERRKMDQEIAISEYVRRMETEGGRISTISGGGGETVKEGILAHYRRRREERGGGKQKRGVGDGDYADHGGDNTLTTAVSKDEEVDARSMDDDAVAGDTSSASASPRYLITLSGEMSAFDIPLDNDMVKVGGSENTTPITTTTTAKLRIQSQSDFATAVILLDSEKTMEMMRGGSIGGVYVEYTIRTAGLAQIGWARVGGLEVDASGGAAGTFVPNSDAGDGVGDDAASYGYDGSRGLKFHGGEEVAYGSTSSSGGEGGGSAPPVEWKAGDVLGCYCKLSESRGAEDAGVVEIGYSLNGIDLGGAFVVSNIDGEAFRFYPAVSLNLNEVVDVNIGPDFAHFDPRDGCVGACELVVNGSIEVGDDDARVGYFCVGESSNQADEDGDPPKKRPRDESLPGQISDAATGRISANEAIDVKLTNKPTVSSDTFDLNKYSSVDELKDLGSERLKSIMLLMGVKCGGTLDERAARLFSLKGLRRDQYPTKVRGKNFIQ</sequence>
<dbReference type="InterPro" id="IPR025086">
    <property type="entry name" value="SDE2/SF3A3_SAP"/>
</dbReference>
<evidence type="ECO:0000256" key="5">
    <source>
        <dbReference type="ARBA" id="ARBA00022664"/>
    </source>
</evidence>
<feature type="region of interest" description="Disordered" evidence="9">
    <location>
        <begin position="653"/>
        <end position="677"/>
    </location>
</feature>
<evidence type="ECO:0000256" key="1">
    <source>
        <dbReference type="ARBA" id="ARBA00004123"/>
    </source>
</evidence>
<keyword evidence="6" id="KW-0508">mRNA splicing</keyword>
<feature type="compositionally biased region" description="Basic and acidic residues" evidence="9">
    <location>
        <begin position="662"/>
        <end position="672"/>
    </location>
</feature>
<evidence type="ECO:0000256" key="3">
    <source>
        <dbReference type="ARBA" id="ARBA00008726"/>
    </source>
</evidence>
<keyword evidence="7" id="KW-0539">Nucleus</keyword>
<evidence type="ECO:0000256" key="2">
    <source>
        <dbReference type="ARBA" id="ARBA00004496"/>
    </source>
</evidence>
<dbReference type="Gene3D" id="2.60.120.920">
    <property type="match status" value="1"/>
</dbReference>
<dbReference type="InterPro" id="IPR051421">
    <property type="entry name" value="RNA_Proc_DNA_Dmg_Regulator"/>
</dbReference>
<evidence type="ECO:0000313" key="11">
    <source>
        <dbReference type="EMBL" id="KAL3817104.1"/>
    </source>
</evidence>
<keyword evidence="5" id="KW-0507">mRNA processing</keyword>
<organism evidence="11 12">
    <name type="scientific">Cyclostephanos tholiformis</name>
    <dbReference type="NCBI Taxonomy" id="382380"/>
    <lineage>
        <taxon>Eukaryota</taxon>
        <taxon>Sar</taxon>
        <taxon>Stramenopiles</taxon>
        <taxon>Ochrophyta</taxon>
        <taxon>Bacillariophyta</taxon>
        <taxon>Coscinodiscophyceae</taxon>
        <taxon>Thalassiosirophycidae</taxon>
        <taxon>Stephanodiscales</taxon>
        <taxon>Stephanodiscaceae</taxon>
        <taxon>Cyclostephanos</taxon>
    </lineage>
</organism>
<reference evidence="11 12" key="1">
    <citation type="submission" date="2024-10" db="EMBL/GenBank/DDBJ databases">
        <title>Updated reference genomes for cyclostephanoid diatoms.</title>
        <authorList>
            <person name="Roberts W.R."/>
            <person name="Alverson A.J."/>
        </authorList>
    </citation>
    <scope>NUCLEOTIDE SEQUENCE [LARGE SCALE GENOMIC DNA]</scope>
    <source>
        <strain evidence="11 12">AJA228-03</strain>
    </source>
</reference>
<dbReference type="GO" id="GO:0008380">
    <property type="term" value="P:RNA splicing"/>
    <property type="evidence" value="ECO:0007669"/>
    <property type="project" value="UniProtKB-KW"/>
</dbReference>
<keyword evidence="8" id="KW-0131">Cell cycle</keyword>
<dbReference type="Proteomes" id="UP001530377">
    <property type="component" value="Unassembled WGS sequence"/>
</dbReference>
<dbReference type="SUPFAM" id="SSF49899">
    <property type="entry name" value="Concanavalin A-like lectins/glucanases"/>
    <property type="match status" value="1"/>
</dbReference>
<dbReference type="InterPro" id="IPR013320">
    <property type="entry name" value="ConA-like_dom_sf"/>
</dbReference>
<dbReference type="CDD" id="cd11709">
    <property type="entry name" value="SPRY"/>
    <property type="match status" value="1"/>
</dbReference>